<sequence length="110" mass="11945">MSAHSSRTTGRQSNIPTICTAMCPIVASTQINRLVPSSPVEFPAHPLPPEDAASWRLHTNHQPIRRANVPLSLQCDSPAPTPCPRYAPAYTNPHRISHQALNIVNPALAI</sequence>
<keyword evidence="2" id="KW-1185">Reference proteome</keyword>
<protein>
    <submittedName>
        <fullName evidence="1">Uncharacterized protein</fullName>
    </submittedName>
</protein>
<proteinExistence type="predicted"/>
<comment type="caution">
    <text evidence="1">The sequence shown here is derived from an EMBL/GenBank/DDBJ whole genome shotgun (WGS) entry which is preliminary data.</text>
</comment>
<gene>
    <name evidence="1" type="ORF">PMIN01_12448</name>
</gene>
<dbReference type="EMBL" id="WJXW01000016">
    <property type="protein sequence ID" value="KAF9729584.1"/>
    <property type="molecule type" value="Genomic_DNA"/>
</dbReference>
<accession>A0A9P6G660</accession>
<name>A0A9P6G660_9PLEO</name>
<dbReference type="AlphaFoldDB" id="A0A9P6G660"/>
<dbReference type="OrthoDB" id="10401470at2759"/>
<evidence type="ECO:0000313" key="1">
    <source>
        <dbReference type="EMBL" id="KAF9729584.1"/>
    </source>
</evidence>
<organism evidence="1 2">
    <name type="scientific">Paraphaeosphaeria minitans</name>
    <dbReference type="NCBI Taxonomy" id="565426"/>
    <lineage>
        <taxon>Eukaryota</taxon>
        <taxon>Fungi</taxon>
        <taxon>Dikarya</taxon>
        <taxon>Ascomycota</taxon>
        <taxon>Pezizomycotina</taxon>
        <taxon>Dothideomycetes</taxon>
        <taxon>Pleosporomycetidae</taxon>
        <taxon>Pleosporales</taxon>
        <taxon>Massarineae</taxon>
        <taxon>Didymosphaeriaceae</taxon>
        <taxon>Paraphaeosphaeria</taxon>
    </lineage>
</organism>
<evidence type="ECO:0000313" key="2">
    <source>
        <dbReference type="Proteomes" id="UP000756921"/>
    </source>
</evidence>
<reference evidence="1" key="1">
    <citation type="journal article" date="2020" name="Mol. Plant Microbe Interact.">
        <title>Genome Sequence of the Biocontrol Agent Coniothyrium minitans strain Conio (IMI 134523).</title>
        <authorList>
            <person name="Patel D."/>
            <person name="Shittu T.A."/>
            <person name="Baroncelli R."/>
            <person name="Muthumeenakshi S."/>
            <person name="Osborne T.H."/>
            <person name="Janganan T.K."/>
            <person name="Sreenivasaprasad S."/>
        </authorList>
    </citation>
    <scope>NUCLEOTIDE SEQUENCE</scope>
    <source>
        <strain evidence="1">Conio</strain>
    </source>
</reference>
<dbReference type="Proteomes" id="UP000756921">
    <property type="component" value="Unassembled WGS sequence"/>
</dbReference>